<evidence type="ECO:0008006" key="3">
    <source>
        <dbReference type="Google" id="ProtNLM"/>
    </source>
</evidence>
<protein>
    <recommendedName>
        <fullName evidence="3">F-box domain-containing protein</fullName>
    </recommendedName>
</protein>
<evidence type="ECO:0000313" key="2">
    <source>
        <dbReference type="Proteomes" id="UP000193560"/>
    </source>
</evidence>
<organism evidence="1 2">
    <name type="scientific">Absidia repens</name>
    <dbReference type="NCBI Taxonomy" id="90262"/>
    <lineage>
        <taxon>Eukaryota</taxon>
        <taxon>Fungi</taxon>
        <taxon>Fungi incertae sedis</taxon>
        <taxon>Mucoromycota</taxon>
        <taxon>Mucoromycotina</taxon>
        <taxon>Mucoromycetes</taxon>
        <taxon>Mucorales</taxon>
        <taxon>Cunninghamellaceae</taxon>
        <taxon>Absidia</taxon>
    </lineage>
</organism>
<name>A0A1X2I191_9FUNG</name>
<evidence type="ECO:0000313" key="1">
    <source>
        <dbReference type="EMBL" id="ORZ07122.1"/>
    </source>
</evidence>
<reference evidence="1 2" key="1">
    <citation type="submission" date="2016-07" db="EMBL/GenBank/DDBJ databases">
        <title>Pervasive Adenine N6-methylation of Active Genes in Fungi.</title>
        <authorList>
            <consortium name="DOE Joint Genome Institute"/>
            <person name="Mondo S.J."/>
            <person name="Dannebaum R.O."/>
            <person name="Kuo R.C."/>
            <person name="Labutti K."/>
            <person name="Haridas S."/>
            <person name="Kuo A."/>
            <person name="Salamov A."/>
            <person name="Ahrendt S.R."/>
            <person name="Lipzen A."/>
            <person name="Sullivan W."/>
            <person name="Andreopoulos W.B."/>
            <person name="Clum A."/>
            <person name="Lindquist E."/>
            <person name="Daum C."/>
            <person name="Ramamoorthy G.K."/>
            <person name="Gryganskyi A."/>
            <person name="Culley D."/>
            <person name="Magnuson J.K."/>
            <person name="James T.Y."/>
            <person name="O'Malley M.A."/>
            <person name="Stajich J.E."/>
            <person name="Spatafora J.W."/>
            <person name="Visel A."/>
            <person name="Grigoriev I.V."/>
        </authorList>
    </citation>
    <scope>NUCLEOTIDE SEQUENCE [LARGE SCALE GENOMIC DNA]</scope>
    <source>
        <strain evidence="1 2">NRRL 1336</strain>
    </source>
</reference>
<comment type="caution">
    <text evidence="1">The sequence shown here is derived from an EMBL/GenBank/DDBJ whole genome shotgun (WGS) entry which is preliminary data.</text>
</comment>
<dbReference type="AlphaFoldDB" id="A0A1X2I191"/>
<gene>
    <name evidence="1" type="ORF">BCR42DRAFT_397417</name>
</gene>
<proteinExistence type="predicted"/>
<keyword evidence="2" id="KW-1185">Reference proteome</keyword>
<dbReference type="EMBL" id="MCGE01000036">
    <property type="protein sequence ID" value="ORZ07122.1"/>
    <property type="molecule type" value="Genomic_DNA"/>
</dbReference>
<accession>A0A1X2I191</accession>
<dbReference type="Proteomes" id="UP000193560">
    <property type="component" value="Unassembled WGS sequence"/>
</dbReference>
<sequence length="102" mass="12198">MHSEDYSKQEIRRNGGSRTFFHSVSEIRPLVGRHIRKLELITDFWIDTTLFLRLMDRVSLFHVEEFVTYKMPRIRDISLQHLARHCPNLKTLSLNFIRVISS</sequence>